<comment type="subcellular location">
    <subcellularLocation>
        <location evidence="1">Membrane</location>
        <topology evidence="1">Lipid-anchor</topology>
    </subcellularLocation>
</comment>
<dbReference type="Pfam" id="PF05504">
    <property type="entry name" value="Spore_GerAC"/>
    <property type="match status" value="1"/>
</dbReference>
<dbReference type="InterPro" id="IPR046953">
    <property type="entry name" value="Spore_GerAC-like_C"/>
</dbReference>
<evidence type="ECO:0000256" key="7">
    <source>
        <dbReference type="ARBA" id="ARBA00023288"/>
    </source>
</evidence>
<dbReference type="Gene3D" id="3.30.300.210">
    <property type="entry name" value="Nutrient germinant receptor protein C, domain 3"/>
    <property type="match status" value="1"/>
</dbReference>
<proteinExistence type="inferred from homology"/>
<dbReference type="NCBIfam" id="TIGR02887">
    <property type="entry name" value="spore_ger_x_C"/>
    <property type="match status" value="1"/>
</dbReference>
<evidence type="ECO:0000313" key="11">
    <source>
        <dbReference type="Proteomes" id="UP000515679"/>
    </source>
</evidence>
<feature type="domain" description="Spore germination protein N-terminal" evidence="9">
    <location>
        <begin position="19"/>
        <end position="194"/>
    </location>
</feature>
<keyword evidence="6" id="KW-0564">Palmitate</keyword>
<dbReference type="Pfam" id="PF25198">
    <property type="entry name" value="Spore_GerAC_N"/>
    <property type="match status" value="1"/>
</dbReference>
<dbReference type="PANTHER" id="PTHR35789">
    <property type="entry name" value="SPORE GERMINATION PROTEIN B3"/>
    <property type="match status" value="1"/>
</dbReference>
<evidence type="ECO:0000256" key="1">
    <source>
        <dbReference type="ARBA" id="ARBA00004635"/>
    </source>
</evidence>
<gene>
    <name evidence="10" type="ORF">FPL14_28810</name>
</gene>
<evidence type="ECO:0000256" key="4">
    <source>
        <dbReference type="ARBA" id="ARBA00022729"/>
    </source>
</evidence>
<evidence type="ECO:0000256" key="5">
    <source>
        <dbReference type="ARBA" id="ARBA00023136"/>
    </source>
</evidence>
<keyword evidence="3" id="KW-0309">Germination</keyword>
<evidence type="ECO:0000313" key="10">
    <source>
        <dbReference type="EMBL" id="QMV45238.1"/>
    </source>
</evidence>
<evidence type="ECO:0000259" key="8">
    <source>
        <dbReference type="Pfam" id="PF05504"/>
    </source>
</evidence>
<organism evidence="10 11">
    <name type="scientific">Cohnella cholangitidis</name>
    <dbReference type="NCBI Taxonomy" id="2598458"/>
    <lineage>
        <taxon>Bacteria</taxon>
        <taxon>Bacillati</taxon>
        <taxon>Bacillota</taxon>
        <taxon>Bacilli</taxon>
        <taxon>Bacillales</taxon>
        <taxon>Paenibacillaceae</taxon>
        <taxon>Cohnella</taxon>
    </lineage>
</organism>
<dbReference type="InterPro" id="IPR008844">
    <property type="entry name" value="Spore_GerAC-like"/>
</dbReference>
<evidence type="ECO:0000259" key="9">
    <source>
        <dbReference type="Pfam" id="PF25198"/>
    </source>
</evidence>
<keyword evidence="7" id="KW-0449">Lipoprotein</keyword>
<evidence type="ECO:0000256" key="6">
    <source>
        <dbReference type="ARBA" id="ARBA00023139"/>
    </source>
</evidence>
<dbReference type="AlphaFoldDB" id="A0A7G5C7Q4"/>
<dbReference type="EMBL" id="CP041969">
    <property type="protein sequence ID" value="QMV45238.1"/>
    <property type="molecule type" value="Genomic_DNA"/>
</dbReference>
<dbReference type="GO" id="GO:0016020">
    <property type="term" value="C:membrane"/>
    <property type="evidence" value="ECO:0007669"/>
    <property type="project" value="UniProtKB-SubCell"/>
</dbReference>
<keyword evidence="4" id="KW-0732">Signal</keyword>
<keyword evidence="11" id="KW-1185">Reference proteome</keyword>
<keyword evidence="5" id="KW-0472">Membrane</keyword>
<comment type="similarity">
    <text evidence="2">Belongs to the GerABKC lipoprotein family.</text>
</comment>
<dbReference type="GO" id="GO:0009847">
    <property type="term" value="P:spore germination"/>
    <property type="evidence" value="ECO:0007669"/>
    <property type="project" value="InterPro"/>
</dbReference>
<feature type="domain" description="Spore germination GerAC-like C-terminal" evidence="8">
    <location>
        <begin position="213"/>
        <end position="378"/>
    </location>
</feature>
<name>A0A7G5C7Q4_9BACL</name>
<dbReference type="Proteomes" id="UP000515679">
    <property type="component" value="Chromosome"/>
</dbReference>
<dbReference type="KEGG" id="cchl:FPL14_28810"/>
<protein>
    <submittedName>
        <fullName evidence="10">Ger(X)C family spore germination protein</fullName>
    </submittedName>
</protein>
<dbReference type="InterPro" id="IPR057336">
    <property type="entry name" value="GerAC_N"/>
</dbReference>
<accession>A0A7G5C7Q4</accession>
<reference evidence="10 11" key="1">
    <citation type="submission" date="2019-07" db="EMBL/GenBank/DDBJ databases">
        <authorList>
            <person name="Kim J.K."/>
            <person name="Cheong H.-M."/>
            <person name="Choi Y."/>
            <person name="Hwang K.J."/>
            <person name="Lee S."/>
            <person name="Choi C."/>
        </authorList>
    </citation>
    <scope>NUCLEOTIDE SEQUENCE [LARGE SCALE GENOMIC DNA]</scope>
    <source>
        <strain evidence="10 11">KS 22</strain>
    </source>
</reference>
<sequence>MFPAAIWIGVALLLNGCWDRTEINDMAIITAASIDKIDDRGIELSLQVFIPRALGGGGGMGGGPSSGGQKLTLVRSGKGHNIADAMSKLQSKLPRKVFWGHCKVFVLGEQFARNGVKEEMDFLARHPQPRERAYMYVSKGKASETLSVLPPLERYSAEVMRGFSDMQIGMKVTMKDFLVSLNTDGGAAALPMLGISHPQKGEKKTEKIPFVIGTGVFKGDKLVGSISMRLTRGVLWMRKELEKATITVKPRSANEGYITMNPSHQSIKLTPHIRNGNWLMTLKIKTEGDLVQNGTNLDPMNPDLLRVMEQAVQESIANRIEDALEKVQKEMKADIMGFAEEFHRIYPKQWEEVQKNWDEVFPTVQVNMNIQVNIRRPGLGTVPAAVPEDEVKKQ</sequence>
<dbReference type="InterPro" id="IPR038501">
    <property type="entry name" value="Spore_GerAC_C_sf"/>
</dbReference>
<evidence type="ECO:0000256" key="2">
    <source>
        <dbReference type="ARBA" id="ARBA00007886"/>
    </source>
</evidence>
<evidence type="ECO:0000256" key="3">
    <source>
        <dbReference type="ARBA" id="ARBA00022544"/>
    </source>
</evidence>
<dbReference type="Gene3D" id="6.20.190.10">
    <property type="entry name" value="Nutrient germinant receptor protein C, domain 1"/>
    <property type="match status" value="1"/>
</dbReference>
<dbReference type="PANTHER" id="PTHR35789:SF1">
    <property type="entry name" value="SPORE GERMINATION PROTEIN B3"/>
    <property type="match status" value="1"/>
</dbReference>